<dbReference type="Gene3D" id="3.30.40.10">
    <property type="entry name" value="Zinc/RING finger domain, C3HC4 (zinc finger)"/>
    <property type="match status" value="1"/>
</dbReference>
<comment type="cofactor">
    <cofactor evidence="2">
        <name>Zn(2+)</name>
        <dbReference type="ChEBI" id="CHEBI:29105"/>
    </cofactor>
</comment>
<dbReference type="PANTHER" id="PTHR11685">
    <property type="entry name" value="RBR FAMILY RING FINGER AND IBR DOMAIN-CONTAINING"/>
    <property type="match status" value="1"/>
</dbReference>
<comment type="function">
    <text evidence="3">Might act as an E3 ubiquitin-protein ligase, or as part of E3 complex, which accepts ubiquitin from specific E2 ubiquitin-conjugating enzymes and then transfers it to substrates.</text>
</comment>
<dbReference type="AlphaFoldDB" id="A0A8X7V2W8"/>
<evidence type="ECO:0000256" key="7">
    <source>
        <dbReference type="ARBA" id="ARBA00022679"/>
    </source>
</evidence>
<organism evidence="16 17">
    <name type="scientific">Brassica carinata</name>
    <name type="common">Ethiopian mustard</name>
    <name type="synonym">Abyssinian cabbage</name>
    <dbReference type="NCBI Taxonomy" id="52824"/>
    <lineage>
        <taxon>Eukaryota</taxon>
        <taxon>Viridiplantae</taxon>
        <taxon>Streptophyta</taxon>
        <taxon>Embryophyta</taxon>
        <taxon>Tracheophyta</taxon>
        <taxon>Spermatophyta</taxon>
        <taxon>Magnoliopsida</taxon>
        <taxon>eudicotyledons</taxon>
        <taxon>Gunneridae</taxon>
        <taxon>Pentapetalae</taxon>
        <taxon>rosids</taxon>
        <taxon>malvids</taxon>
        <taxon>Brassicales</taxon>
        <taxon>Brassicaceae</taxon>
        <taxon>Brassiceae</taxon>
        <taxon>Brassica</taxon>
    </lineage>
</organism>
<dbReference type="PROSITE" id="PS50089">
    <property type="entry name" value="ZF_RING_2"/>
    <property type="match status" value="1"/>
</dbReference>
<dbReference type="SMART" id="SM00647">
    <property type="entry name" value="IBR"/>
    <property type="match status" value="1"/>
</dbReference>
<evidence type="ECO:0000313" key="16">
    <source>
        <dbReference type="EMBL" id="KAG2300254.1"/>
    </source>
</evidence>
<gene>
    <name evidence="16" type="ORF">Bca52824_036726</name>
</gene>
<evidence type="ECO:0000256" key="8">
    <source>
        <dbReference type="ARBA" id="ARBA00022723"/>
    </source>
</evidence>
<dbReference type="GO" id="GO:0008270">
    <property type="term" value="F:zinc ion binding"/>
    <property type="evidence" value="ECO:0007669"/>
    <property type="project" value="UniProtKB-KW"/>
</dbReference>
<keyword evidence="9" id="KW-0677">Repeat</keyword>
<reference evidence="16 17" key="1">
    <citation type="submission" date="2020-02" db="EMBL/GenBank/DDBJ databases">
        <authorList>
            <person name="Ma Q."/>
            <person name="Huang Y."/>
            <person name="Song X."/>
            <person name="Pei D."/>
        </authorList>
    </citation>
    <scope>NUCLEOTIDE SEQUENCE [LARGE SCALE GENOMIC DNA]</scope>
    <source>
        <strain evidence="16">Sxm20200214</strain>
        <tissue evidence="16">Leaf</tissue>
    </source>
</reference>
<name>A0A8X7V2W8_BRACI</name>
<evidence type="ECO:0000256" key="3">
    <source>
        <dbReference type="ARBA" id="ARBA00003976"/>
    </source>
</evidence>
<comment type="catalytic activity">
    <reaction evidence="1">
        <text>[E2 ubiquitin-conjugating enzyme]-S-ubiquitinyl-L-cysteine + [acceptor protein]-L-lysine = [E2 ubiquitin-conjugating enzyme]-L-cysteine + [acceptor protein]-N(6)-ubiquitinyl-L-lysine.</text>
        <dbReference type="EC" id="2.3.2.31"/>
    </reaction>
</comment>
<evidence type="ECO:0000256" key="10">
    <source>
        <dbReference type="ARBA" id="ARBA00022771"/>
    </source>
</evidence>
<keyword evidence="7" id="KW-0808">Transferase</keyword>
<comment type="similarity">
    <text evidence="5">Belongs to the RBR family. Ariadne subfamily.</text>
</comment>
<keyword evidence="17" id="KW-1185">Reference proteome</keyword>
<evidence type="ECO:0000256" key="13">
    <source>
        <dbReference type="PROSITE-ProRule" id="PRU00175"/>
    </source>
</evidence>
<protein>
    <recommendedName>
        <fullName evidence="6">RBR-type E3 ubiquitin transferase</fullName>
        <ecNumber evidence="6">2.3.2.31</ecNumber>
    </recommendedName>
</protein>
<evidence type="ECO:0000256" key="11">
    <source>
        <dbReference type="ARBA" id="ARBA00022786"/>
    </source>
</evidence>
<dbReference type="PROSITE" id="PS51873">
    <property type="entry name" value="TRIAD"/>
    <property type="match status" value="1"/>
</dbReference>
<evidence type="ECO:0000256" key="12">
    <source>
        <dbReference type="ARBA" id="ARBA00022833"/>
    </source>
</evidence>
<comment type="pathway">
    <text evidence="4">Protein modification; protein ubiquitination.</text>
</comment>
<keyword evidence="10 13" id="KW-0863">Zinc-finger</keyword>
<dbReference type="Pfam" id="PF00097">
    <property type="entry name" value="zf-C3HC4"/>
    <property type="match status" value="1"/>
</dbReference>
<dbReference type="InterPro" id="IPR018957">
    <property type="entry name" value="Znf_C3HC4_RING-type"/>
</dbReference>
<proteinExistence type="inferred from homology"/>
<dbReference type="Proteomes" id="UP000886595">
    <property type="component" value="Unassembled WGS sequence"/>
</dbReference>
<evidence type="ECO:0000259" key="15">
    <source>
        <dbReference type="PROSITE" id="PS51873"/>
    </source>
</evidence>
<dbReference type="FunFam" id="3.30.40.10:FF:000230">
    <property type="entry name" value="RBR-type E3 ubiquitin transferase"/>
    <property type="match status" value="1"/>
</dbReference>
<dbReference type="InterPro" id="IPR002867">
    <property type="entry name" value="IBR_dom"/>
</dbReference>
<dbReference type="EMBL" id="JAAMPC010000008">
    <property type="protein sequence ID" value="KAG2300254.1"/>
    <property type="molecule type" value="Genomic_DNA"/>
</dbReference>
<evidence type="ECO:0000256" key="9">
    <source>
        <dbReference type="ARBA" id="ARBA00022737"/>
    </source>
</evidence>
<dbReference type="InterPro" id="IPR001841">
    <property type="entry name" value="Znf_RING"/>
</dbReference>
<dbReference type="PROSITE" id="PS00518">
    <property type="entry name" value="ZF_RING_1"/>
    <property type="match status" value="1"/>
</dbReference>
<dbReference type="InterPro" id="IPR044066">
    <property type="entry name" value="TRIAD_supradom"/>
</dbReference>
<evidence type="ECO:0000313" key="17">
    <source>
        <dbReference type="Proteomes" id="UP000886595"/>
    </source>
</evidence>
<evidence type="ECO:0000256" key="4">
    <source>
        <dbReference type="ARBA" id="ARBA00004906"/>
    </source>
</evidence>
<dbReference type="Pfam" id="PF01485">
    <property type="entry name" value="IBR"/>
    <property type="match status" value="1"/>
</dbReference>
<feature type="domain" description="RING-type" evidence="14">
    <location>
        <begin position="9"/>
        <end position="54"/>
    </location>
</feature>
<dbReference type="GO" id="GO:0061630">
    <property type="term" value="F:ubiquitin protein ligase activity"/>
    <property type="evidence" value="ECO:0007669"/>
    <property type="project" value="UniProtKB-EC"/>
</dbReference>
<dbReference type="EC" id="2.3.2.31" evidence="6"/>
<dbReference type="GO" id="GO:0016567">
    <property type="term" value="P:protein ubiquitination"/>
    <property type="evidence" value="ECO:0007669"/>
    <property type="project" value="InterPro"/>
</dbReference>
<evidence type="ECO:0000256" key="6">
    <source>
        <dbReference type="ARBA" id="ARBA00012251"/>
    </source>
</evidence>
<dbReference type="SMART" id="SM00184">
    <property type="entry name" value="RING"/>
    <property type="match status" value="1"/>
</dbReference>
<dbReference type="InterPro" id="IPR017907">
    <property type="entry name" value="Znf_RING_CS"/>
</dbReference>
<keyword evidence="8" id="KW-0479">Metal-binding</keyword>
<evidence type="ECO:0000259" key="14">
    <source>
        <dbReference type="PROSITE" id="PS50089"/>
    </source>
</evidence>
<dbReference type="CDD" id="cd22582">
    <property type="entry name" value="BRcat_RBR_unk"/>
    <property type="match status" value="1"/>
</dbReference>
<evidence type="ECO:0000256" key="5">
    <source>
        <dbReference type="ARBA" id="ARBA00005884"/>
    </source>
</evidence>
<keyword evidence="12" id="KW-0862">Zinc</keyword>
<sequence length="219" mass="24784">MPSPRKKTCRICLDDDFEVDQMLSVALCGHQFCVECMKQYVEAMLLEGRVPRCPHYQCESKPTLRSFASLLTPKLKKMWEQKIQEGSIPVLDRVYCPNATCSALMSVSELSKSTNGDMVCCFKCSKPFCVNCKVPWHNNMSCGDYKRLGPNPTTNDMMLKALANQMMWRQCGKCQHMIERVAGCNRVTCSFIFKSILATNSIHVSMRGVCLVNQRSSLP</sequence>
<evidence type="ECO:0000256" key="1">
    <source>
        <dbReference type="ARBA" id="ARBA00001798"/>
    </source>
</evidence>
<evidence type="ECO:0000256" key="2">
    <source>
        <dbReference type="ARBA" id="ARBA00001947"/>
    </source>
</evidence>
<comment type="caution">
    <text evidence="16">The sequence shown here is derived from an EMBL/GenBank/DDBJ whole genome shotgun (WGS) entry which is preliminary data.</text>
</comment>
<feature type="domain" description="RING-type" evidence="15">
    <location>
        <begin position="5"/>
        <end position="219"/>
    </location>
</feature>
<dbReference type="InterPro" id="IPR013083">
    <property type="entry name" value="Znf_RING/FYVE/PHD"/>
</dbReference>
<keyword evidence="11" id="KW-0833">Ubl conjugation pathway</keyword>
<dbReference type="SUPFAM" id="SSF57850">
    <property type="entry name" value="RING/U-box"/>
    <property type="match status" value="3"/>
</dbReference>
<accession>A0A8X7V2W8</accession>
<dbReference type="InterPro" id="IPR031127">
    <property type="entry name" value="E3_UB_ligase_RBR"/>
</dbReference>
<dbReference type="OrthoDB" id="9977870at2759"/>